<dbReference type="FunFam" id="3.30.565.10:FF:000006">
    <property type="entry name" value="Sensor histidine kinase WalK"/>
    <property type="match status" value="1"/>
</dbReference>
<accession>A0A5P5Z905</accession>
<dbReference type="RefSeq" id="WP_005687406.1">
    <property type="nucleotide sequence ID" value="NZ_BSWG01000091.1"/>
</dbReference>
<dbReference type="EMBL" id="JABXWP010000005">
    <property type="protein sequence ID" value="NVO87881.1"/>
    <property type="molecule type" value="Genomic_DNA"/>
</dbReference>
<dbReference type="Gene3D" id="1.10.287.130">
    <property type="match status" value="1"/>
</dbReference>
<keyword evidence="9" id="KW-0902">Two-component regulatory system</keyword>
<evidence type="ECO:0000256" key="3">
    <source>
        <dbReference type="ARBA" id="ARBA00012438"/>
    </source>
</evidence>
<dbReference type="InterPro" id="IPR003660">
    <property type="entry name" value="HAMP_dom"/>
</dbReference>
<name>A0A5P5Z905_LACRH</name>
<evidence type="ECO:0000256" key="2">
    <source>
        <dbReference type="ARBA" id="ARBA00004370"/>
    </source>
</evidence>
<keyword evidence="4" id="KW-0597">Phosphoprotein</keyword>
<dbReference type="InterPro" id="IPR003661">
    <property type="entry name" value="HisK_dim/P_dom"/>
</dbReference>
<dbReference type="SMART" id="SM00387">
    <property type="entry name" value="HATPase_c"/>
    <property type="match status" value="1"/>
</dbReference>
<dbReference type="EC" id="2.7.13.3" evidence="3"/>
<feature type="transmembrane region" description="Helical" evidence="10">
    <location>
        <begin position="52"/>
        <end position="72"/>
    </location>
</feature>
<dbReference type="PANTHER" id="PTHR42878:SF7">
    <property type="entry name" value="SENSOR HISTIDINE KINASE GLRK"/>
    <property type="match status" value="1"/>
</dbReference>
<evidence type="ECO:0000313" key="13">
    <source>
        <dbReference type="EMBL" id="NVO87881.1"/>
    </source>
</evidence>
<dbReference type="AlphaFoldDB" id="A0A5P5Z905"/>
<dbReference type="PRINTS" id="PR00344">
    <property type="entry name" value="BCTRLSENSOR"/>
</dbReference>
<dbReference type="GO" id="GO:0016020">
    <property type="term" value="C:membrane"/>
    <property type="evidence" value="ECO:0007669"/>
    <property type="project" value="UniProtKB-SubCell"/>
</dbReference>
<evidence type="ECO:0000256" key="5">
    <source>
        <dbReference type="ARBA" id="ARBA00022679"/>
    </source>
</evidence>
<dbReference type="Pfam" id="PF00512">
    <property type="entry name" value="HisKA"/>
    <property type="match status" value="1"/>
</dbReference>
<keyword evidence="10" id="KW-0472">Membrane</keyword>
<dbReference type="CDD" id="cd00075">
    <property type="entry name" value="HATPase"/>
    <property type="match status" value="1"/>
</dbReference>
<dbReference type="CDD" id="cd06225">
    <property type="entry name" value="HAMP"/>
    <property type="match status" value="1"/>
</dbReference>
<dbReference type="SUPFAM" id="SSF158472">
    <property type="entry name" value="HAMP domain-like"/>
    <property type="match status" value="1"/>
</dbReference>
<evidence type="ECO:0000313" key="16">
    <source>
        <dbReference type="Proteomes" id="UP000542889"/>
    </source>
</evidence>
<dbReference type="SUPFAM" id="SSF47384">
    <property type="entry name" value="Homodimeric domain of signal transducing histidine kinase"/>
    <property type="match status" value="1"/>
</dbReference>
<evidence type="ECO:0000256" key="1">
    <source>
        <dbReference type="ARBA" id="ARBA00000085"/>
    </source>
</evidence>
<dbReference type="EMBL" id="MTJY01000007">
    <property type="protein sequence ID" value="ONN75878.1"/>
    <property type="molecule type" value="Genomic_DNA"/>
</dbReference>
<dbReference type="Gene3D" id="6.10.340.10">
    <property type="match status" value="1"/>
</dbReference>
<feature type="transmembrane region" description="Helical" evidence="10">
    <location>
        <begin position="20"/>
        <end position="40"/>
    </location>
</feature>
<reference evidence="14 15" key="1">
    <citation type="submission" date="2017-01" db="EMBL/GenBank/DDBJ databases">
        <title>In silico prediction, in vitro antibacterial spectrum and physicochemical properties of a putative bacteriocin produced by Lactobacillus rhamnosus strain L156.4.</title>
        <authorList>
            <person name="Silveira A.M."/>
            <person name="Monteiro A.S."/>
            <person name="Santos V.L."/>
            <person name="Nicoli J.R."/>
            <person name="Azevedo V."/>
            <person name="Soares S.C."/>
            <person name="Castro-Oliveira L."/>
            <person name="Dias-Souza M.V."/>
            <person name="Nardi R.M."/>
        </authorList>
    </citation>
    <scope>NUCLEOTIDE SEQUENCE [LARGE SCALE GENOMIC DNA]</scope>
    <source>
        <strain evidence="14 15">L156.4</strain>
    </source>
</reference>
<evidence type="ECO:0000259" key="11">
    <source>
        <dbReference type="PROSITE" id="PS50109"/>
    </source>
</evidence>
<evidence type="ECO:0000256" key="7">
    <source>
        <dbReference type="ARBA" id="ARBA00022777"/>
    </source>
</evidence>
<evidence type="ECO:0000259" key="12">
    <source>
        <dbReference type="PROSITE" id="PS50885"/>
    </source>
</evidence>
<keyword evidence="10" id="KW-0812">Transmembrane</keyword>
<evidence type="ECO:0000313" key="15">
    <source>
        <dbReference type="Proteomes" id="UP000189067"/>
    </source>
</evidence>
<keyword evidence="7 13" id="KW-0418">Kinase</keyword>
<dbReference type="GO" id="GO:0030295">
    <property type="term" value="F:protein kinase activator activity"/>
    <property type="evidence" value="ECO:0007669"/>
    <property type="project" value="TreeGrafter"/>
</dbReference>
<dbReference type="InterPro" id="IPR036890">
    <property type="entry name" value="HATPase_C_sf"/>
</dbReference>
<dbReference type="InterPro" id="IPR003594">
    <property type="entry name" value="HATPase_dom"/>
</dbReference>
<dbReference type="Pfam" id="PF02518">
    <property type="entry name" value="HATPase_c"/>
    <property type="match status" value="1"/>
</dbReference>
<dbReference type="CDD" id="cd00082">
    <property type="entry name" value="HisKA"/>
    <property type="match status" value="1"/>
</dbReference>
<reference evidence="13 16" key="2">
    <citation type="submission" date="2020-06" db="EMBL/GenBank/DDBJ databases">
        <title>Lactobacillus rhamnosus QC,genome.</title>
        <authorList>
            <person name="Yi H."/>
            <person name="Jin M."/>
        </authorList>
    </citation>
    <scope>NUCLEOTIDE SEQUENCE [LARGE SCALE GENOMIC DNA]</scope>
    <source>
        <strain evidence="13 16">QC</strain>
    </source>
</reference>
<dbReference type="PANTHER" id="PTHR42878">
    <property type="entry name" value="TWO-COMPONENT HISTIDINE KINASE"/>
    <property type="match status" value="1"/>
</dbReference>
<comment type="catalytic activity">
    <reaction evidence="1">
        <text>ATP + protein L-histidine = ADP + protein N-phospho-L-histidine.</text>
        <dbReference type="EC" id="2.7.13.3"/>
    </reaction>
</comment>
<keyword evidence="10" id="KW-1133">Transmembrane helix</keyword>
<protein>
    <recommendedName>
        <fullName evidence="3">histidine kinase</fullName>
        <ecNumber evidence="3">2.7.13.3</ecNumber>
    </recommendedName>
</protein>
<dbReference type="PROSITE" id="PS50109">
    <property type="entry name" value="HIS_KIN"/>
    <property type="match status" value="1"/>
</dbReference>
<organism evidence="13 16">
    <name type="scientific">Lacticaseibacillus rhamnosus</name>
    <name type="common">Lactobacillus rhamnosus</name>
    <dbReference type="NCBI Taxonomy" id="47715"/>
    <lineage>
        <taxon>Bacteria</taxon>
        <taxon>Bacillati</taxon>
        <taxon>Bacillota</taxon>
        <taxon>Bacilli</taxon>
        <taxon>Lactobacillales</taxon>
        <taxon>Lactobacillaceae</taxon>
        <taxon>Lacticaseibacillus</taxon>
    </lineage>
</organism>
<dbReference type="PROSITE" id="PS50885">
    <property type="entry name" value="HAMP"/>
    <property type="match status" value="1"/>
</dbReference>
<keyword evidence="5" id="KW-0808">Transferase</keyword>
<evidence type="ECO:0000256" key="6">
    <source>
        <dbReference type="ARBA" id="ARBA00022741"/>
    </source>
</evidence>
<comment type="subcellular location">
    <subcellularLocation>
        <location evidence="2">Membrane</location>
    </subcellularLocation>
</comment>
<dbReference type="InterPro" id="IPR004358">
    <property type="entry name" value="Sig_transdc_His_kin-like_C"/>
</dbReference>
<dbReference type="Gene3D" id="3.30.565.10">
    <property type="entry name" value="Histidine kinase-like ATPase, C-terminal domain"/>
    <property type="match status" value="1"/>
</dbReference>
<dbReference type="InterPro" id="IPR005467">
    <property type="entry name" value="His_kinase_dom"/>
</dbReference>
<keyword evidence="6" id="KW-0547">Nucleotide-binding</keyword>
<keyword evidence="8" id="KW-0067">ATP-binding</keyword>
<dbReference type="Proteomes" id="UP000542889">
    <property type="component" value="Unassembled WGS sequence"/>
</dbReference>
<evidence type="ECO:0000256" key="10">
    <source>
        <dbReference type="SAM" id="Phobius"/>
    </source>
</evidence>
<dbReference type="GO" id="GO:0007234">
    <property type="term" value="P:osmosensory signaling via phosphorelay pathway"/>
    <property type="evidence" value="ECO:0007669"/>
    <property type="project" value="TreeGrafter"/>
</dbReference>
<feature type="domain" description="Histidine kinase" evidence="11">
    <location>
        <begin position="140"/>
        <end position="354"/>
    </location>
</feature>
<sequence length="355" mass="39426">MKSVNEQAVQPQVKQHFSWFQFFGSFFTLSILAALPGILYGNNWHLVLTPLLGWYLLYWALVAAGFSAFTAWQKYRAFDKPLKALSDAAEQVANGNFDVYLQPVHAPQNYDYLDAMFANFNIMVAELGSTETLRSDFVANVSHEFKRPLANIQGYAQALQQSGLDRKTQQLYLTTISDSVAHLATLVTNILKLNKLQTQVTAPDYQKFDLSAQLTRCLLDDANAIDAKQLHLTIDLPDSLPIISNPQLLEIVWHNLIGNAIKFAPPHGHLSIRAKADDTTLRVHIHDDGQGIDENTQAHIFDKFYQGDTSHASAGNGLGLAIVAQVIRLLNAKISVQSNPHQGTTFTVSLPQSEN</sequence>
<evidence type="ECO:0000256" key="4">
    <source>
        <dbReference type="ARBA" id="ARBA00022553"/>
    </source>
</evidence>
<dbReference type="Proteomes" id="UP000189067">
    <property type="component" value="Unassembled WGS sequence"/>
</dbReference>
<dbReference type="GO" id="GO:0005524">
    <property type="term" value="F:ATP binding"/>
    <property type="evidence" value="ECO:0007669"/>
    <property type="project" value="UniProtKB-KW"/>
</dbReference>
<dbReference type="SUPFAM" id="SSF55874">
    <property type="entry name" value="ATPase domain of HSP90 chaperone/DNA topoisomerase II/histidine kinase"/>
    <property type="match status" value="1"/>
</dbReference>
<evidence type="ECO:0000313" key="14">
    <source>
        <dbReference type="EMBL" id="ONN75878.1"/>
    </source>
</evidence>
<dbReference type="SMART" id="SM00388">
    <property type="entry name" value="HisKA"/>
    <property type="match status" value="1"/>
</dbReference>
<evidence type="ECO:0000256" key="9">
    <source>
        <dbReference type="ARBA" id="ARBA00023012"/>
    </source>
</evidence>
<proteinExistence type="predicted"/>
<gene>
    <name evidence="14" type="ORF">BWR10_00755</name>
    <name evidence="13" type="ORF">HWN39_05120</name>
</gene>
<dbReference type="InterPro" id="IPR036097">
    <property type="entry name" value="HisK_dim/P_sf"/>
</dbReference>
<dbReference type="GO" id="GO:0000155">
    <property type="term" value="F:phosphorelay sensor kinase activity"/>
    <property type="evidence" value="ECO:0007669"/>
    <property type="project" value="InterPro"/>
</dbReference>
<comment type="caution">
    <text evidence="13">The sequence shown here is derived from an EMBL/GenBank/DDBJ whole genome shotgun (WGS) entry which is preliminary data.</text>
</comment>
<dbReference type="InterPro" id="IPR050351">
    <property type="entry name" value="BphY/WalK/GraS-like"/>
</dbReference>
<feature type="domain" description="HAMP" evidence="12">
    <location>
        <begin position="76"/>
        <end position="132"/>
    </location>
</feature>
<dbReference type="GO" id="GO:0000156">
    <property type="term" value="F:phosphorelay response regulator activity"/>
    <property type="evidence" value="ECO:0007669"/>
    <property type="project" value="TreeGrafter"/>
</dbReference>
<evidence type="ECO:0000256" key="8">
    <source>
        <dbReference type="ARBA" id="ARBA00022840"/>
    </source>
</evidence>